<evidence type="ECO:0000313" key="1">
    <source>
        <dbReference type="EMBL" id="MFD3002419.1"/>
    </source>
</evidence>
<gene>
    <name evidence="1" type="ORF">ACFS7Z_18755</name>
</gene>
<name>A0ABW6C169_9BACT</name>
<keyword evidence="2" id="KW-1185">Reference proteome</keyword>
<evidence type="ECO:0000313" key="2">
    <source>
        <dbReference type="Proteomes" id="UP001597641"/>
    </source>
</evidence>
<dbReference type="Proteomes" id="UP001597641">
    <property type="component" value="Unassembled WGS sequence"/>
</dbReference>
<dbReference type="RefSeq" id="WP_377487839.1">
    <property type="nucleotide sequence ID" value="NZ_JBHUOX010000016.1"/>
</dbReference>
<reference evidence="2" key="1">
    <citation type="journal article" date="2019" name="Int. J. Syst. Evol. Microbiol.">
        <title>The Global Catalogue of Microorganisms (GCM) 10K type strain sequencing project: providing services to taxonomists for standard genome sequencing and annotation.</title>
        <authorList>
            <consortium name="The Broad Institute Genomics Platform"/>
            <consortium name="The Broad Institute Genome Sequencing Center for Infectious Disease"/>
            <person name="Wu L."/>
            <person name="Ma J."/>
        </authorList>
    </citation>
    <scope>NUCLEOTIDE SEQUENCE [LARGE SCALE GENOMIC DNA]</scope>
    <source>
        <strain evidence="2">KCTC 23984</strain>
    </source>
</reference>
<protein>
    <submittedName>
        <fullName evidence="1">Uncharacterized protein</fullName>
    </submittedName>
</protein>
<comment type="caution">
    <text evidence="1">The sequence shown here is derived from an EMBL/GenBank/DDBJ whole genome shotgun (WGS) entry which is preliminary data.</text>
</comment>
<dbReference type="EMBL" id="JBHUOX010000016">
    <property type="protein sequence ID" value="MFD3002419.1"/>
    <property type="molecule type" value="Genomic_DNA"/>
</dbReference>
<proteinExistence type="predicted"/>
<accession>A0ABW6C169</accession>
<sequence>MIIDLDKGIKGLVIHHQPITEVQLKRLLLIFDEVYFTPPSDNLFFLEKGSICYSYYPDKNGVAIYSMNGFDMLHHYANVPSPEVSEDKLRVATIHSYGGSENTRVGAYQAVVMSDILPLFNDKAYSKDEDALLNKFELALKRDLLKVLDYKNSDFYMRNSIALKIAYDNDAIDKRAASFLAPLLVKKKREDNKMFIPSPSFPKMYGVNIFPGTKYIDLFPKENNRLYDYNRQFYSIIARVNKKLALCGEHDLVPIFLDQHIYNFFNYKVEKSKKNKEEGVNAEWQKSYNIPLFNLSQISIQASDIHISDSVLRNLTIPEIVSYKERCLLNLYRLRKSFINDLNEIIKSDYGLSFDREVDKFMHSKIIPDLKKYQRAQADTLQKIVKGAITFSVGAATSHLGTIQGLSPNLIALLGGTSPLFSEALLQLSDKVRDRRRKQYENTFAYFLKLK</sequence>
<organism evidence="1 2">
    <name type="scientific">Pontibacter toksunensis</name>
    <dbReference type="NCBI Taxonomy" id="1332631"/>
    <lineage>
        <taxon>Bacteria</taxon>
        <taxon>Pseudomonadati</taxon>
        <taxon>Bacteroidota</taxon>
        <taxon>Cytophagia</taxon>
        <taxon>Cytophagales</taxon>
        <taxon>Hymenobacteraceae</taxon>
        <taxon>Pontibacter</taxon>
    </lineage>
</organism>